<dbReference type="InterPro" id="IPR000700">
    <property type="entry name" value="PAS-assoc_C"/>
</dbReference>
<dbReference type="Pfam" id="PF02518">
    <property type="entry name" value="HATPase_c"/>
    <property type="match status" value="1"/>
</dbReference>
<gene>
    <name evidence="10" type="ORF">FTW19_13225</name>
</gene>
<dbReference type="PROSITE" id="PS50113">
    <property type="entry name" value="PAC"/>
    <property type="match status" value="6"/>
</dbReference>
<dbReference type="InterPro" id="IPR052162">
    <property type="entry name" value="Sensor_kinase/Photoreceptor"/>
</dbReference>
<feature type="domain" description="PAS" evidence="8">
    <location>
        <begin position="548"/>
        <end position="618"/>
    </location>
</feature>
<protein>
    <recommendedName>
        <fullName evidence="2">histidine kinase</fullName>
        <ecNumber evidence="2">2.7.13.3</ecNumber>
    </recommendedName>
</protein>
<evidence type="ECO:0000256" key="1">
    <source>
        <dbReference type="ARBA" id="ARBA00000085"/>
    </source>
</evidence>
<evidence type="ECO:0000256" key="6">
    <source>
        <dbReference type="SAM" id="Coils"/>
    </source>
</evidence>
<feature type="domain" description="PAC" evidence="9">
    <location>
        <begin position="370"/>
        <end position="421"/>
    </location>
</feature>
<dbReference type="Gene3D" id="1.10.287.130">
    <property type="match status" value="1"/>
</dbReference>
<dbReference type="InterPro" id="IPR003661">
    <property type="entry name" value="HisK_dim/P_dom"/>
</dbReference>
<keyword evidence="6" id="KW-0175">Coiled coil</keyword>
<evidence type="ECO:0000313" key="10">
    <source>
        <dbReference type="EMBL" id="QEE28873.1"/>
    </source>
</evidence>
<dbReference type="Proteomes" id="UP000321820">
    <property type="component" value="Chromosome"/>
</dbReference>
<feature type="domain" description="PAS" evidence="8">
    <location>
        <begin position="800"/>
        <end position="871"/>
    </location>
</feature>
<dbReference type="SUPFAM" id="SSF55874">
    <property type="entry name" value="ATPase domain of HSP90 chaperone/DNA topoisomerase II/histidine kinase"/>
    <property type="match status" value="1"/>
</dbReference>
<dbReference type="InterPro" id="IPR000014">
    <property type="entry name" value="PAS"/>
</dbReference>
<feature type="domain" description="PAS" evidence="8">
    <location>
        <begin position="422"/>
        <end position="492"/>
    </location>
</feature>
<dbReference type="Gene3D" id="3.30.565.10">
    <property type="entry name" value="Histidine kinase-like ATPase, C-terminal domain"/>
    <property type="match status" value="1"/>
</dbReference>
<keyword evidence="4" id="KW-0808">Transferase</keyword>
<dbReference type="InterPro" id="IPR004358">
    <property type="entry name" value="Sig_transdc_His_kin-like_C"/>
</dbReference>
<dbReference type="CDD" id="cd00082">
    <property type="entry name" value="HisKA"/>
    <property type="match status" value="1"/>
</dbReference>
<keyword evidence="11" id="KW-1185">Reference proteome</keyword>
<accession>A0A5B9E9H8</accession>
<dbReference type="FunFam" id="3.30.450.20:FF:000099">
    <property type="entry name" value="Sensory box sensor histidine kinase"/>
    <property type="match status" value="5"/>
</dbReference>
<organism evidence="10 11">
    <name type="scientific">Terriglobus albidus</name>
    <dbReference type="NCBI Taxonomy" id="1592106"/>
    <lineage>
        <taxon>Bacteria</taxon>
        <taxon>Pseudomonadati</taxon>
        <taxon>Acidobacteriota</taxon>
        <taxon>Terriglobia</taxon>
        <taxon>Terriglobales</taxon>
        <taxon>Acidobacteriaceae</taxon>
        <taxon>Terriglobus</taxon>
    </lineage>
</organism>
<dbReference type="Gene3D" id="2.10.70.100">
    <property type="match status" value="2"/>
</dbReference>
<dbReference type="PROSITE" id="PS50112">
    <property type="entry name" value="PAS"/>
    <property type="match status" value="5"/>
</dbReference>
<dbReference type="SMART" id="SM00086">
    <property type="entry name" value="PAC"/>
    <property type="match status" value="7"/>
</dbReference>
<dbReference type="FunFam" id="3.30.450.20:FF:000088">
    <property type="entry name" value="Sensory transduction histidine kinase"/>
    <property type="match status" value="1"/>
</dbReference>
<dbReference type="SMART" id="SM00091">
    <property type="entry name" value="PAS"/>
    <property type="match status" value="7"/>
</dbReference>
<dbReference type="OrthoDB" id="111890at2"/>
<feature type="coiled-coil region" evidence="6">
    <location>
        <begin position="657"/>
        <end position="684"/>
    </location>
</feature>
<dbReference type="GO" id="GO:0000155">
    <property type="term" value="F:phosphorelay sensor kinase activity"/>
    <property type="evidence" value="ECO:0007669"/>
    <property type="project" value="InterPro"/>
</dbReference>
<feature type="domain" description="PAC" evidence="9">
    <location>
        <begin position="747"/>
        <end position="799"/>
    </location>
</feature>
<dbReference type="InterPro" id="IPR001610">
    <property type="entry name" value="PAC"/>
</dbReference>
<dbReference type="SUPFAM" id="SSF47384">
    <property type="entry name" value="Homodimeric domain of signal transducing histidine kinase"/>
    <property type="match status" value="1"/>
</dbReference>
<feature type="domain" description="PAS" evidence="8">
    <location>
        <begin position="24"/>
        <end position="94"/>
    </location>
</feature>
<dbReference type="InterPro" id="IPR013655">
    <property type="entry name" value="PAS_fold_3"/>
</dbReference>
<sequence>MAPMARRCTICTMAKSEHISLEDPSLSLRQIIDTSPALLHTARLDGYLDFLNQTWLNFTGEPLEELLGWGWTSCIHPEDVEAFLQSMRESLPRGEPFQQTSRMRTADGVYRWMLHLKVPVFDRVGNLIKWSGSSIDVDDRKRAEEQLLKTAQESHVTDHEVLTQELRRREAHLAEAQCLGHIGSWVFEPTGAFEYWSDELFRIYGLDPKRDAPTLDEYLACVHPHDREFMASLIKGMITESSGCDVTKRIVLPNGEIRHIRCVGAPVLENGRLKRIVGNAIDVTEHELLTRELRRREAYLAEAQRLSHTGSFGWNPNTGDIVWSDETYRIFEYDCARKPILDMVVQRAHPQDRGLVQQVIDRASQTGIDFEHEYRLLLDDGRVKHVYAIARAFQDASGNREFIGAVTDITERRAAEEKIRYNEKELRTLINVMPAFVGIAAPDGSIEFISQGFLDYTGFSREQGIGWGWEAAVHPEDRDRVVANWRAGLAAGAPIEHELRCRQTDATYHWFLCRTHPLHDDAGNVAKWYVTLMNIDALKETESNLQAREHQLLGIIETIPSMVWSMSPAGEVNYVNPRVLEYCGATLEELTNRGWLGFIHPDDREETAKAFVRAITSGELHSIIHRVRRADGEYRWFHSMSEPLRDPQGKIIQWYGINVDIDERKRAEETLRKSERELRTLIDILPAYIETSLPDGTVDFLSQSWLDYSGQTREEVTGWDWARTIHPDDVDRVVANWQAGVASGEPVEQELRCRRADGVYHWFLNRSLPLRDDEGKIVKWYGILFDISSLKETEHALQMREHELVGIIETIPSMLWSTSPDGEVTHINQRVLEYYGAGSLEEFANRGWKRFIHPDDQEATAQAFFRALETGESYNAINRVRRADGEYRWHQMMAEPLRDPDGRIIQWYGLSVDIDERKRAEDYLRDTRIKLNAASKIATVAELSASIAHELNQPLMAVLGNAQAAKRWLAANPPDLTETNASIERILRDIRLADETMQHIRALFKRESVEKSDENVLDIIREALRFVHEDPNKREVRIDWSIEGDLPPICVDRIQIQQVFINLISNAIEATEGSTNTARILLRAFVAQEHEVIIQVVDNGTGLEDIEKIFDAFMTTKEKGMGIGLAVSRSIVDAHGGRLWAENNSDGGATFNVALPMSSKR</sequence>
<keyword evidence="5" id="KW-0418">Kinase</keyword>
<evidence type="ECO:0000259" key="9">
    <source>
        <dbReference type="PROSITE" id="PS50113"/>
    </source>
</evidence>
<evidence type="ECO:0000259" key="8">
    <source>
        <dbReference type="PROSITE" id="PS50112"/>
    </source>
</evidence>
<dbReference type="EMBL" id="CP042806">
    <property type="protein sequence ID" value="QEE28873.1"/>
    <property type="molecule type" value="Genomic_DNA"/>
</dbReference>
<dbReference type="KEGG" id="talb:FTW19_13225"/>
<dbReference type="InterPro" id="IPR005467">
    <property type="entry name" value="His_kinase_dom"/>
</dbReference>
<dbReference type="SUPFAM" id="SSF55785">
    <property type="entry name" value="PYP-like sensor domain (PAS domain)"/>
    <property type="match status" value="7"/>
</dbReference>
<dbReference type="PRINTS" id="PR00344">
    <property type="entry name" value="BCTRLSENSOR"/>
</dbReference>
<dbReference type="NCBIfam" id="TIGR00229">
    <property type="entry name" value="sensory_box"/>
    <property type="match status" value="7"/>
</dbReference>
<dbReference type="Gene3D" id="3.30.450.20">
    <property type="entry name" value="PAS domain"/>
    <property type="match status" value="7"/>
</dbReference>
<dbReference type="PANTHER" id="PTHR43304">
    <property type="entry name" value="PHYTOCHROME-LIKE PROTEIN CPH1"/>
    <property type="match status" value="1"/>
</dbReference>
<feature type="domain" description="PAC" evidence="9">
    <location>
        <begin position="874"/>
        <end position="926"/>
    </location>
</feature>
<feature type="domain" description="Histidine kinase" evidence="7">
    <location>
        <begin position="946"/>
        <end position="1159"/>
    </location>
</feature>
<evidence type="ECO:0000256" key="5">
    <source>
        <dbReference type="ARBA" id="ARBA00022777"/>
    </source>
</evidence>
<dbReference type="PROSITE" id="PS50109">
    <property type="entry name" value="HIS_KIN"/>
    <property type="match status" value="1"/>
</dbReference>
<dbReference type="InterPro" id="IPR036097">
    <property type="entry name" value="HisK_dim/P_sf"/>
</dbReference>
<dbReference type="InterPro" id="IPR035965">
    <property type="entry name" value="PAS-like_dom_sf"/>
</dbReference>
<evidence type="ECO:0000256" key="2">
    <source>
        <dbReference type="ARBA" id="ARBA00012438"/>
    </source>
</evidence>
<comment type="catalytic activity">
    <reaction evidence="1">
        <text>ATP + protein L-histidine = ADP + protein N-phospho-L-histidine.</text>
        <dbReference type="EC" id="2.7.13.3"/>
    </reaction>
</comment>
<feature type="domain" description="PAS" evidence="8">
    <location>
        <begin position="674"/>
        <end position="744"/>
    </location>
</feature>
<dbReference type="Pfam" id="PF08447">
    <property type="entry name" value="PAS_3"/>
    <property type="match status" value="7"/>
</dbReference>
<dbReference type="SMART" id="SM00388">
    <property type="entry name" value="HisKA"/>
    <property type="match status" value="1"/>
</dbReference>
<name>A0A5B9E9H8_9BACT</name>
<evidence type="ECO:0000256" key="3">
    <source>
        <dbReference type="ARBA" id="ARBA00022553"/>
    </source>
</evidence>
<proteinExistence type="predicted"/>
<dbReference type="InterPro" id="IPR036890">
    <property type="entry name" value="HATPase_C_sf"/>
</dbReference>
<dbReference type="InterPro" id="IPR003594">
    <property type="entry name" value="HATPase_dom"/>
</dbReference>
<dbReference type="Pfam" id="PF00512">
    <property type="entry name" value="HisKA"/>
    <property type="match status" value="1"/>
</dbReference>
<dbReference type="SMART" id="SM00387">
    <property type="entry name" value="HATPase_c"/>
    <property type="match status" value="1"/>
</dbReference>
<dbReference type="AlphaFoldDB" id="A0A5B9E9H8"/>
<feature type="domain" description="PAC" evidence="9">
    <location>
        <begin position="495"/>
        <end position="547"/>
    </location>
</feature>
<reference evidence="10 11" key="1">
    <citation type="submission" date="2019-08" db="EMBL/GenBank/DDBJ databases">
        <title>Complete genome sequence of Terriglobus albidus strain ORNL.</title>
        <authorList>
            <person name="Podar M."/>
        </authorList>
    </citation>
    <scope>NUCLEOTIDE SEQUENCE [LARGE SCALE GENOMIC DNA]</scope>
    <source>
        <strain evidence="10 11">ORNL</strain>
    </source>
</reference>
<evidence type="ECO:0000256" key="4">
    <source>
        <dbReference type="ARBA" id="ARBA00022679"/>
    </source>
</evidence>
<dbReference type="PANTHER" id="PTHR43304:SF1">
    <property type="entry name" value="PAC DOMAIN-CONTAINING PROTEIN"/>
    <property type="match status" value="1"/>
</dbReference>
<feature type="domain" description="PAC" evidence="9">
    <location>
        <begin position="97"/>
        <end position="149"/>
    </location>
</feature>
<dbReference type="EC" id="2.7.13.3" evidence="2"/>
<keyword evidence="3" id="KW-0597">Phosphoprotein</keyword>
<evidence type="ECO:0000259" key="7">
    <source>
        <dbReference type="PROSITE" id="PS50109"/>
    </source>
</evidence>
<dbReference type="CDD" id="cd00130">
    <property type="entry name" value="PAS"/>
    <property type="match status" value="7"/>
</dbReference>
<feature type="domain" description="PAC" evidence="9">
    <location>
        <begin position="621"/>
        <end position="673"/>
    </location>
</feature>
<evidence type="ECO:0000313" key="11">
    <source>
        <dbReference type="Proteomes" id="UP000321820"/>
    </source>
</evidence>